<evidence type="ECO:0000259" key="18">
    <source>
        <dbReference type="PROSITE" id="PS50004"/>
    </source>
</evidence>
<keyword evidence="21" id="KW-1185">Reference proteome</keyword>
<evidence type="ECO:0000256" key="14">
    <source>
        <dbReference type="ARBA" id="ARBA00059313"/>
    </source>
</evidence>
<dbReference type="Pfam" id="PF24920">
    <property type="entry name" value="C2_TCB1"/>
    <property type="match status" value="1"/>
</dbReference>
<organism evidence="20 21">
    <name type="scientific">Lachancea mirantina</name>
    <dbReference type="NCBI Taxonomy" id="1230905"/>
    <lineage>
        <taxon>Eukaryota</taxon>
        <taxon>Fungi</taxon>
        <taxon>Dikarya</taxon>
        <taxon>Ascomycota</taxon>
        <taxon>Saccharomycotina</taxon>
        <taxon>Saccharomycetes</taxon>
        <taxon>Saccharomycetales</taxon>
        <taxon>Saccharomycetaceae</taxon>
        <taxon>Lachancea</taxon>
    </lineage>
</organism>
<keyword evidence="9 17" id="KW-1133">Transmembrane helix</keyword>
<dbReference type="CDD" id="cd04052">
    <property type="entry name" value="C2B_Tricalbin-like"/>
    <property type="match status" value="1"/>
</dbReference>
<comment type="similarity">
    <text evidence="15">Belongs to the tricalbin family.</text>
</comment>
<dbReference type="GO" id="GO:0035621">
    <property type="term" value="P:ER to Golgi ceramide transport"/>
    <property type="evidence" value="ECO:0007669"/>
    <property type="project" value="UniProtKB-ARBA"/>
</dbReference>
<keyword evidence="8" id="KW-0256">Endoplasmic reticulum</keyword>
<dbReference type="CDD" id="cd21678">
    <property type="entry name" value="SMP_TCB"/>
    <property type="match status" value="1"/>
</dbReference>
<name>A0A1G4K1M2_9SACH</name>
<feature type="domain" description="C2" evidence="18">
    <location>
        <begin position="969"/>
        <end position="1090"/>
    </location>
</feature>
<dbReference type="InterPro" id="IPR037756">
    <property type="entry name" value="C2D_Tricalbin"/>
</dbReference>
<dbReference type="AlphaFoldDB" id="A0A1G4K1M2"/>
<evidence type="ECO:0000256" key="9">
    <source>
        <dbReference type="ARBA" id="ARBA00022989"/>
    </source>
</evidence>
<dbReference type="GO" id="GO:0032541">
    <property type="term" value="C:cortical endoplasmic reticulum"/>
    <property type="evidence" value="ECO:0007669"/>
    <property type="project" value="UniProtKB-ARBA"/>
</dbReference>
<feature type="domain" description="C2" evidence="18">
    <location>
        <begin position="363"/>
        <end position="484"/>
    </location>
</feature>
<evidence type="ECO:0000256" key="12">
    <source>
        <dbReference type="ARBA" id="ARBA00023121"/>
    </source>
</evidence>
<dbReference type="Gene3D" id="2.60.40.150">
    <property type="entry name" value="C2 domain"/>
    <property type="match status" value="4"/>
</dbReference>
<evidence type="ECO:0000256" key="6">
    <source>
        <dbReference type="ARBA" id="ARBA00022692"/>
    </source>
</evidence>
<dbReference type="GO" id="GO:0061817">
    <property type="term" value="P:endoplasmic reticulum-plasma membrane tethering"/>
    <property type="evidence" value="ECO:0007669"/>
    <property type="project" value="InterPro"/>
</dbReference>
<keyword evidence="13 17" id="KW-0472">Membrane</keyword>
<keyword evidence="11" id="KW-0445">Lipid transport</keyword>
<dbReference type="InterPro" id="IPR037762">
    <property type="entry name" value="C2C_Tricalbin"/>
</dbReference>
<dbReference type="SMART" id="SM00239">
    <property type="entry name" value="C2"/>
    <property type="match status" value="4"/>
</dbReference>
<evidence type="ECO:0000256" key="15">
    <source>
        <dbReference type="ARBA" id="ARBA00061174"/>
    </source>
</evidence>
<evidence type="ECO:0000256" key="7">
    <source>
        <dbReference type="ARBA" id="ARBA00022737"/>
    </source>
</evidence>
<dbReference type="EMBL" id="LT598467">
    <property type="protein sequence ID" value="SCU97358.1"/>
    <property type="molecule type" value="Genomic_DNA"/>
</dbReference>
<evidence type="ECO:0000256" key="13">
    <source>
        <dbReference type="ARBA" id="ARBA00023136"/>
    </source>
</evidence>
<dbReference type="InterPro" id="IPR000008">
    <property type="entry name" value="C2_dom"/>
</dbReference>
<dbReference type="Pfam" id="PF00168">
    <property type="entry name" value="C2"/>
    <property type="match status" value="4"/>
</dbReference>
<dbReference type="FunFam" id="2.60.40.150:FF:000230">
    <property type="entry name" value="Tcb1p"/>
    <property type="match status" value="1"/>
</dbReference>
<comment type="function">
    <text evidence="14">May play a role in membrane trafficking.</text>
</comment>
<keyword evidence="12" id="KW-0446">Lipid-binding</keyword>
<comment type="subcellular location">
    <subcellularLocation>
        <location evidence="2">Cell membrane</location>
        <topology evidence="2">Multi-pass membrane protein</topology>
    </subcellularLocation>
    <subcellularLocation>
        <location evidence="1">Endoplasmic reticulum membrane</location>
        <topology evidence="1">Multi-pass membrane protein</topology>
    </subcellularLocation>
</comment>
<evidence type="ECO:0000256" key="10">
    <source>
        <dbReference type="ARBA" id="ARBA00023054"/>
    </source>
</evidence>
<evidence type="ECO:0000259" key="19">
    <source>
        <dbReference type="PROSITE" id="PS51847"/>
    </source>
</evidence>
<accession>A0A1G4K1M2</accession>
<dbReference type="GO" id="GO:0005886">
    <property type="term" value="C:plasma membrane"/>
    <property type="evidence" value="ECO:0007669"/>
    <property type="project" value="UniProtKB-SubCell"/>
</dbReference>
<dbReference type="InterPro" id="IPR031468">
    <property type="entry name" value="SMP_LBD"/>
</dbReference>
<reference evidence="21" key="1">
    <citation type="submission" date="2016-03" db="EMBL/GenBank/DDBJ databases">
        <authorList>
            <person name="Devillers H."/>
        </authorList>
    </citation>
    <scope>NUCLEOTIDE SEQUENCE [LARGE SCALE GENOMIC DNA]</scope>
</reference>
<keyword evidence="3" id="KW-0813">Transport</keyword>
<dbReference type="GO" id="GO:0005789">
    <property type="term" value="C:endoplasmic reticulum membrane"/>
    <property type="evidence" value="ECO:0007669"/>
    <property type="project" value="UniProtKB-SubCell"/>
</dbReference>
<dbReference type="GO" id="GO:0055091">
    <property type="term" value="P:phospholipid homeostasis"/>
    <property type="evidence" value="ECO:0007669"/>
    <property type="project" value="UniProtKB-ARBA"/>
</dbReference>
<dbReference type="InterPro" id="IPR035892">
    <property type="entry name" value="C2_domain_sf"/>
</dbReference>
<feature type="transmembrane region" description="Helical" evidence="17">
    <location>
        <begin position="127"/>
        <end position="144"/>
    </location>
</feature>
<protein>
    <submittedName>
        <fullName evidence="20">LAMI_0F09780g1_1</fullName>
    </submittedName>
</protein>
<keyword evidence="6 17" id="KW-0812">Transmembrane</keyword>
<feature type="coiled-coil region" evidence="16">
    <location>
        <begin position="790"/>
        <end position="820"/>
    </location>
</feature>
<evidence type="ECO:0000256" key="2">
    <source>
        <dbReference type="ARBA" id="ARBA00004651"/>
    </source>
</evidence>
<dbReference type="InterPro" id="IPR037761">
    <property type="entry name" value="C2A_Tricalbin"/>
</dbReference>
<dbReference type="PANTHER" id="PTHR46980">
    <property type="entry name" value="TRICALBIN-1-RELATED"/>
    <property type="match status" value="1"/>
</dbReference>
<dbReference type="STRING" id="1230905.A0A1G4K1M2"/>
<dbReference type="InterPro" id="IPR052455">
    <property type="entry name" value="Tricalbin_domain"/>
</dbReference>
<dbReference type="OrthoDB" id="1029639at2759"/>
<dbReference type="GO" id="GO:0008289">
    <property type="term" value="F:lipid binding"/>
    <property type="evidence" value="ECO:0007669"/>
    <property type="project" value="UniProtKB-KW"/>
</dbReference>
<dbReference type="CDD" id="cd04044">
    <property type="entry name" value="C2A_Tricalbin-like"/>
    <property type="match status" value="1"/>
</dbReference>
<evidence type="ECO:0000313" key="21">
    <source>
        <dbReference type="Proteomes" id="UP000191024"/>
    </source>
</evidence>
<feature type="domain" description="C2" evidence="18">
    <location>
        <begin position="637"/>
        <end position="754"/>
    </location>
</feature>
<dbReference type="PROSITE" id="PS51847">
    <property type="entry name" value="SMP"/>
    <property type="match status" value="1"/>
</dbReference>
<evidence type="ECO:0000256" key="16">
    <source>
        <dbReference type="SAM" id="Coils"/>
    </source>
</evidence>
<dbReference type="FunFam" id="2.60.40.150:FF:000217">
    <property type="entry name" value="Tcb1p"/>
    <property type="match status" value="1"/>
</dbReference>
<evidence type="ECO:0000256" key="3">
    <source>
        <dbReference type="ARBA" id="ARBA00022448"/>
    </source>
</evidence>
<proteinExistence type="inferred from homology"/>
<keyword evidence="10 16" id="KW-0175">Coiled coil</keyword>
<dbReference type="GO" id="GO:0090158">
    <property type="term" value="P:endoplasmic reticulum membrane organization"/>
    <property type="evidence" value="ECO:0007669"/>
    <property type="project" value="UniProtKB-ARBA"/>
</dbReference>
<dbReference type="Pfam" id="PF25669">
    <property type="entry name" value="SMP_MUG190-like"/>
    <property type="match status" value="1"/>
</dbReference>
<evidence type="ECO:0000256" key="4">
    <source>
        <dbReference type="ARBA" id="ARBA00022475"/>
    </source>
</evidence>
<dbReference type="InterPro" id="IPR037765">
    <property type="entry name" value="C2B_Tricalbin"/>
</dbReference>
<dbReference type="CDD" id="cd04040">
    <property type="entry name" value="C2D_Tricalbin-like"/>
    <property type="match status" value="1"/>
</dbReference>
<dbReference type="CDD" id="cd04045">
    <property type="entry name" value="C2C_Tricalbin-like"/>
    <property type="match status" value="1"/>
</dbReference>
<evidence type="ECO:0000256" key="8">
    <source>
        <dbReference type="ARBA" id="ARBA00022824"/>
    </source>
</evidence>
<dbReference type="InterPro" id="IPR056910">
    <property type="entry name" value="TCB1-3_C2"/>
</dbReference>
<dbReference type="SUPFAM" id="SSF49562">
    <property type="entry name" value="C2 domain (Calcium/lipid-binding domain, CaLB)"/>
    <property type="match status" value="4"/>
</dbReference>
<keyword evidence="4" id="KW-1003">Cell membrane</keyword>
<keyword evidence="5" id="KW-0597">Phosphoprotein</keyword>
<gene>
    <name evidence="20" type="ORF">LAMI_0F09780G</name>
</gene>
<dbReference type="PANTHER" id="PTHR46980:SF2">
    <property type="entry name" value="TRICALBIN-1-RELATED"/>
    <property type="match status" value="1"/>
</dbReference>
<evidence type="ECO:0000256" key="17">
    <source>
        <dbReference type="SAM" id="Phobius"/>
    </source>
</evidence>
<dbReference type="FunFam" id="2.60.40.150:FF:000226">
    <property type="entry name" value="Tcb1p"/>
    <property type="match status" value="1"/>
</dbReference>
<evidence type="ECO:0000256" key="1">
    <source>
        <dbReference type="ARBA" id="ARBA00004477"/>
    </source>
</evidence>
<dbReference type="PIRSF" id="PIRSF037232">
    <property type="entry name" value="Tricalbin"/>
    <property type="match status" value="1"/>
</dbReference>
<dbReference type="Proteomes" id="UP000191024">
    <property type="component" value="Chromosome F"/>
</dbReference>
<dbReference type="PROSITE" id="PS50004">
    <property type="entry name" value="C2"/>
    <property type="match status" value="4"/>
</dbReference>
<evidence type="ECO:0000256" key="11">
    <source>
        <dbReference type="ARBA" id="ARBA00023055"/>
    </source>
</evidence>
<feature type="domain" description="C2" evidence="18">
    <location>
        <begin position="508"/>
        <end position="634"/>
    </location>
</feature>
<evidence type="ECO:0000313" key="20">
    <source>
        <dbReference type="EMBL" id="SCU97358.1"/>
    </source>
</evidence>
<sequence>MATTGSEIVVPTDRDQVAEFGDIDRLAPPKVDEKKASNDVSKEHVKNLDAASVERPVVDASYVGWKQIGRWEEKDELTLEDELLDVNSETFLDQLIPDKLYGDWYHAVAVFFTGGFLSFLMGKLGFSLGPVFFIVLSMSLLYRTSIRKYRSSIRDLVQKEFTVQKVEDDYESMEWLNSFLDKYWPILEPEVSQMVVEQVNLVLATNTSIPAFIKALWIDQLTLGIKPPRIDLVKTYQNTDTDVVVMDWGLSFTPHDLSDMNDKQLKNYVNQKIVVKAKAFGLPLSVCVSDVAFQALVRVRFKLMTPFPHIETVNVQLLEVPNIDFVAKLLGESIFNWEVMNFPGLLPLIKELAKKYMAPTLMPPFSLQLNIPQLLSGSAVSIGVLEVTVKNAVDLKRARNIINKSIDPYLSFELNGKSVGTTKTVRDSLNPVWDETMYLLLDSFTEPLSIVVYDKREKIKDKALGRIEYNLSTLHDKKVQKDLKVDFLRNSKPVGSLSFDLKFHPTLEPRQLPDGTREDPPELNVGIAKIIIEEAKELDEPDVKVAAFVELYFNAKLVLKTNIAKGTDTPAWNEFYEAVITDRRRTRTKIVVKDPKGKIIGHSVQTLNDLRDRSEVNKNWIPLIGNNGQIKITTFWKPVPLDVSANAIAYTPPIGVVRLLINKADGLKNLEKFGKIDPYARVLVNGIVKGRTDAKESTVNPIWNEAIYVSVSSPNQRITIECMDVETVGTDRSLGKFDVNISDMFQKGNDDKYIENIVEDPKVGRLVRNKGAKGSVTYYVAFYPTVPILSLEDIQEVDEIKERKRKLQEKESEVDEKTLSKPAKEAMKQEKFEIAELEDLFSNKMKLDLDELLQYNSGALAFSILGGELPQGGCHVQAFFDSGGYARFVTQKYSGRTLSPGATGDETIKELEWSITTFRVTKHKDANKADDCLAEVTIPTIELVRNCYYKPSILNLTGSASAKLMLQVSWFPLAVSELPQADLITNSGDLTIKIINANNLISADRNGKSDPFVKFYIDNDKGSFFKTHHQKRTLDPTWNETCVVQITNRVNNYLKIKMMDWDAGNKDDLIGEGVVPLADIDPENPMDLTVPLVGPKGQDGGTLNLNFSFSPRYTLSVRKRERKVGDLASKGLSSGIHAGTTVIGGGLGAVGKIRKGIFGGKKKDEED</sequence>
<dbReference type="GO" id="GO:0060304">
    <property type="term" value="P:regulation of phosphatidylinositol dephosphorylation"/>
    <property type="evidence" value="ECO:0007669"/>
    <property type="project" value="UniProtKB-ARBA"/>
</dbReference>
<evidence type="ECO:0000256" key="5">
    <source>
        <dbReference type="ARBA" id="ARBA00022553"/>
    </source>
</evidence>
<feature type="domain" description="SMP-LTD" evidence="19">
    <location>
        <begin position="169"/>
        <end position="372"/>
    </location>
</feature>
<dbReference type="InterPro" id="IPR017147">
    <property type="entry name" value="Tricalbin"/>
</dbReference>
<keyword evidence="7" id="KW-0677">Repeat</keyword>
<feature type="transmembrane region" description="Helical" evidence="17">
    <location>
        <begin position="104"/>
        <end position="121"/>
    </location>
</feature>